<dbReference type="PANTHER" id="PTHR31361:SF1">
    <property type="entry name" value="BETA-GLUCAN SYNTHESIS-ASSOCIATED PROTEIN KRE6-RELATED"/>
    <property type="match status" value="1"/>
</dbReference>
<evidence type="ECO:0000313" key="7">
    <source>
        <dbReference type="EMBL" id="RHZ41812.1"/>
    </source>
</evidence>
<dbReference type="InterPro" id="IPR013320">
    <property type="entry name" value="ConA-like_dom_sf"/>
</dbReference>
<dbReference type="GO" id="GO:0015926">
    <property type="term" value="F:glucosidase activity"/>
    <property type="evidence" value="ECO:0007669"/>
    <property type="project" value="TreeGrafter"/>
</dbReference>
<keyword evidence="4" id="KW-0961">Cell wall biogenesis/degradation</keyword>
<evidence type="ECO:0000256" key="1">
    <source>
        <dbReference type="ARBA" id="ARBA00004370"/>
    </source>
</evidence>
<organism evidence="7 8">
    <name type="scientific">Aphanomyces astaci</name>
    <name type="common">Crayfish plague agent</name>
    <dbReference type="NCBI Taxonomy" id="112090"/>
    <lineage>
        <taxon>Eukaryota</taxon>
        <taxon>Sar</taxon>
        <taxon>Stramenopiles</taxon>
        <taxon>Oomycota</taxon>
        <taxon>Saprolegniomycetes</taxon>
        <taxon>Saprolegniales</taxon>
        <taxon>Verrucalvaceae</taxon>
        <taxon>Aphanomyces</taxon>
    </lineage>
</organism>
<dbReference type="AlphaFoldDB" id="A0A3R7BTT5"/>
<sequence length="829" mass="91202">MPMMLRLASLRRHQQLTPFLMLLVLLVVTTTTALDHEFDMFPPKSGVGIWVDVDTPLDSRTKVSSRGERWDLVMSDEFEIDGRSFHAGKDHLWTALDIPDGVNAALELYNSSNVYTKNGKLVNKVEEGTTMVTYFNQWLEKPTFETNTLVTNYPSCGLIEVSAKLPGAINNVPDAEHKSVTNNPNAVGVFWKDGVKSPLTARDRIKDGAYYPTWPGIWLMGNLGRALFTASTTRMWPWTYNECDADLAPHQVISACNATPGFGLNPNQGRGAPEIDILEGGGAAISSSIQIAPGMPDNYRRIPMINPDNKYCVYGKACATPGANIPDAPTSAYASRGHRSWYQGLKYAANNRCPPTPIDIQAFEPVQAVQMNPELLVSNVFDKSQMSAARDVNADLGLIDGKGPGHWGINSNGTCFPIANGYIGAFLCDPDSKNLKCEAPRREGVADTNQMAKFEYQMDAISANWDIGHEAYTTFYKYQVEWYDLWFPNGHVQISLAHLFYTIDNVVLGSRVMGPNGYVRWSLMDAPLFEIPASAVTSPPQWTTGTPRTNPKKLMIEEPLYIIFNVALAKAWGTYVIYTRSYYDVARLGATPPNADIGPCRGNGTHPSPGSEAANKSNNICDSFPMYMEIEYIRVYQDKSSMFVGCDPPSHPTKKWIDGHIKWYTDAKNPLIRVDGGATCTNDDDCVSVTSSTPNGRCNKRRCECVVGYGGMSCDNITTITSLLGPRCTKYVGSKTLDTSSPNYFGPQFLYPVILAAVVAAVVALTCVLRKRRIVVAATVSSVRANEAKGEEGTSDNPHDSVAMLDLLANPQQNQQHRRFYAPANTADA</sequence>
<name>A0A3R7BTT5_APHAT</name>
<evidence type="ECO:0000256" key="2">
    <source>
        <dbReference type="ARBA" id="ARBA00023136"/>
    </source>
</evidence>
<evidence type="ECO:0000313" key="8">
    <source>
        <dbReference type="Proteomes" id="UP000286510"/>
    </source>
</evidence>
<keyword evidence="3" id="KW-0325">Glycoprotein</keyword>
<keyword evidence="5" id="KW-0812">Transmembrane</keyword>
<reference evidence="7 8" key="1">
    <citation type="submission" date="2018-08" db="EMBL/GenBank/DDBJ databases">
        <title>Aphanomyces genome sequencing and annotation.</title>
        <authorList>
            <person name="Minardi D."/>
            <person name="Oidtmann B."/>
            <person name="Van Der Giezen M."/>
            <person name="Studholme D.J."/>
        </authorList>
    </citation>
    <scope>NUCLEOTIDE SEQUENCE [LARGE SCALE GENOMIC DNA]</scope>
    <source>
        <strain evidence="7 8">FDL457</strain>
    </source>
</reference>
<accession>A0A3R7BTT5</accession>
<comment type="subcellular location">
    <subcellularLocation>
        <location evidence="1">Membrane</location>
    </subcellularLocation>
</comment>
<feature type="chain" id="PRO_5018647747" description="EGF-like domain-containing protein" evidence="6">
    <location>
        <begin position="34"/>
        <end position="829"/>
    </location>
</feature>
<dbReference type="PANTHER" id="PTHR31361">
    <property type="entry name" value="BETA-GLUCAN SYNTHESIS-ASSOCIATED PROTEIN KRE6-RELATED"/>
    <property type="match status" value="1"/>
</dbReference>
<dbReference type="InterPro" id="IPR005629">
    <property type="entry name" value="Skn1/Kre6/Sbg1"/>
</dbReference>
<comment type="caution">
    <text evidence="7">The sequence shown here is derived from an EMBL/GenBank/DDBJ whole genome shotgun (WGS) entry which is preliminary data.</text>
</comment>
<dbReference type="GO" id="GO:0006078">
    <property type="term" value="P:(1-&gt;6)-beta-D-glucan biosynthetic process"/>
    <property type="evidence" value="ECO:0007669"/>
    <property type="project" value="TreeGrafter"/>
</dbReference>
<evidence type="ECO:0000256" key="3">
    <source>
        <dbReference type="ARBA" id="ARBA00023180"/>
    </source>
</evidence>
<feature type="signal peptide" evidence="6">
    <location>
        <begin position="1"/>
        <end position="33"/>
    </location>
</feature>
<dbReference type="Proteomes" id="UP000286510">
    <property type="component" value="Unassembled WGS sequence"/>
</dbReference>
<keyword evidence="5" id="KW-1133">Transmembrane helix</keyword>
<dbReference type="GO" id="GO:0005789">
    <property type="term" value="C:endoplasmic reticulum membrane"/>
    <property type="evidence" value="ECO:0007669"/>
    <property type="project" value="TreeGrafter"/>
</dbReference>
<dbReference type="SUPFAM" id="SSF49899">
    <property type="entry name" value="Concanavalin A-like lectins/glucanases"/>
    <property type="match status" value="1"/>
</dbReference>
<dbReference type="EMBL" id="QUTF01004127">
    <property type="protein sequence ID" value="RHZ41812.1"/>
    <property type="molecule type" value="Genomic_DNA"/>
</dbReference>
<dbReference type="Pfam" id="PF03935">
    <property type="entry name" value="SKN1_KRE6_Sbg1"/>
    <property type="match status" value="3"/>
</dbReference>
<proteinExistence type="predicted"/>
<dbReference type="GO" id="GO:0005886">
    <property type="term" value="C:plasma membrane"/>
    <property type="evidence" value="ECO:0007669"/>
    <property type="project" value="TreeGrafter"/>
</dbReference>
<protein>
    <recommendedName>
        <fullName evidence="9">EGF-like domain-containing protein</fullName>
    </recommendedName>
</protein>
<feature type="transmembrane region" description="Helical" evidence="5">
    <location>
        <begin position="749"/>
        <end position="769"/>
    </location>
</feature>
<evidence type="ECO:0008006" key="9">
    <source>
        <dbReference type="Google" id="ProtNLM"/>
    </source>
</evidence>
<dbReference type="Gene3D" id="2.60.120.200">
    <property type="match status" value="2"/>
</dbReference>
<gene>
    <name evidence="7" type="ORF">DYB26_002346</name>
</gene>
<keyword evidence="6" id="KW-0732">Signal</keyword>
<dbReference type="VEuPathDB" id="FungiDB:H257_10438"/>
<keyword evidence="2 5" id="KW-0472">Membrane</keyword>
<evidence type="ECO:0000256" key="5">
    <source>
        <dbReference type="SAM" id="Phobius"/>
    </source>
</evidence>
<dbReference type="GO" id="GO:0071555">
    <property type="term" value="P:cell wall organization"/>
    <property type="evidence" value="ECO:0007669"/>
    <property type="project" value="UniProtKB-KW"/>
</dbReference>
<evidence type="ECO:0000256" key="6">
    <source>
        <dbReference type="SAM" id="SignalP"/>
    </source>
</evidence>
<evidence type="ECO:0000256" key="4">
    <source>
        <dbReference type="ARBA" id="ARBA00023316"/>
    </source>
</evidence>